<dbReference type="SUPFAM" id="SSF50044">
    <property type="entry name" value="SH3-domain"/>
    <property type="match status" value="2"/>
</dbReference>
<dbReference type="PATRIC" id="fig|1675527.3.peg.3580"/>
<evidence type="ECO:0000313" key="3">
    <source>
        <dbReference type="EMBL" id="KMW58448.1"/>
    </source>
</evidence>
<dbReference type="Proteomes" id="UP000037178">
    <property type="component" value="Unassembled WGS sequence"/>
</dbReference>
<dbReference type="Pfam" id="PF07653">
    <property type="entry name" value="SH3_2"/>
    <property type="match status" value="1"/>
</dbReference>
<organism evidence="3 4">
    <name type="scientific">Candidatus Rhodobacter oscarellae</name>
    <dbReference type="NCBI Taxonomy" id="1675527"/>
    <lineage>
        <taxon>Bacteria</taxon>
        <taxon>Pseudomonadati</taxon>
        <taxon>Pseudomonadota</taxon>
        <taxon>Alphaproteobacteria</taxon>
        <taxon>Rhodobacterales</taxon>
        <taxon>Rhodobacter group</taxon>
        <taxon>Rhodobacter</taxon>
    </lineage>
</organism>
<dbReference type="STRING" id="1675527.AIOL_003423"/>
<dbReference type="Gene3D" id="2.30.30.40">
    <property type="entry name" value="SH3 Domains"/>
    <property type="match status" value="2"/>
</dbReference>
<accession>A0A0J9GY97</accession>
<evidence type="ECO:0000256" key="1">
    <source>
        <dbReference type="ARBA" id="ARBA00022443"/>
    </source>
</evidence>
<dbReference type="EMBL" id="LFTY01000002">
    <property type="protein sequence ID" value="KMW58448.1"/>
    <property type="molecule type" value="Genomic_DNA"/>
</dbReference>
<comment type="caution">
    <text evidence="3">The sequence shown here is derived from an EMBL/GenBank/DDBJ whole genome shotgun (WGS) entry which is preliminary data.</text>
</comment>
<proteinExistence type="predicted"/>
<dbReference type="InterPro" id="IPR036028">
    <property type="entry name" value="SH3-like_dom_sf"/>
</dbReference>
<evidence type="ECO:0000259" key="2">
    <source>
        <dbReference type="Pfam" id="PF07653"/>
    </source>
</evidence>
<protein>
    <recommendedName>
        <fullName evidence="2">SH3 domain-containing protein</fullName>
    </recommendedName>
</protein>
<reference evidence="3 4" key="1">
    <citation type="submission" date="2015-06" db="EMBL/GenBank/DDBJ databases">
        <title>Draft genome sequence of an Alphaproteobacteria species associated to the Mediterranean sponge Oscarella lobularis.</title>
        <authorList>
            <person name="Jourda C."/>
            <person name="Santini S."/>
            <person name="Claverie J.-M."/>
        </authorList>
    </citation>
    <scope>NUCLEOTIDE SEQUENCE [LARGE SCALE GENOMIC DNA]</scope>
    <source>
        <strain evidence="3">IGS</strain>
    </source>
</reference>
<gene>
    <name evidence="3" type="ORF">AIOL_003423</name>
</gene>
<dbReference type="InterPro" id="IPR001452">
    <property type="entry name" value="SH3_domain"/>
</dbReference>
<dbReference type="AlphaFoldDB" id="A0A0J9GY97"/>
<dbReference type="RefSeq" id="WP_049644055.1">
    <property type="nucleotide sequence ID" value="NZ_LFTY01000002.1"/>
</dbReference>
<sequence length="124" mass="13502">MAPSTRKVIRAWARTYDPALAVEAGARVEVTHEDDQWPGWWWCIDAGGQGGWLPADLISPAQPGRSVILRAMDTRELTVIAGECVRAYQSERGWTMCENDLGARGWVPDEALAPPPSRAGAGTD</sequence>
<keyword evidence="4" id="KW-1185">Reference proteome</keyword>
<feature type="domain" description="SH3" evidence="2">
    <location>
        <begin position="7"/>
        <end position="60"/>
    </location>
</feature>
<dbReference type="OrthoDB" id="1030757at2"/>
<evidence type="ECO:0000313" key="4">
    <source>
        <dbReference type="Proteomes" id="UP000037178"/>
    </source>
</evidence>
<name>A0A0J9GY97_9RHOB</name>
<keyword evidence="1" id="KW-0728">SH3 domain</keyword>